<reference evidence="1 2" key="1">
    <citation type="submission" date="2019-02" db="EMBL/GenBank/DDBJ databases">
        <title>Deep-cultivation of Planctomycetes and their phenomic and genomic characterization uncovers novel biology.</title>
        <authorList>
            <person name="Wiegand S."/>
            <person name="Jogler M."/>
            <person name="Boedeker C."/>
            <person name="Pinto D."/>
            <person name="Vollmers J."/>
            <person name="Rivas-Marin E."/>
            <person name="Kohn T."/>
            <person name="Peeters S.H."/>
            <person name="Heuer A."/>
            <person name="Rast P."/>
            <person name="Oberbeckmann S."/>
            <person name="Bunk B."/>
            <person name="Jeske O."/>
            <person name="Meyerdierks A."/>
            <person name="Storesund J.E."/>
            <person name="Kallscheuer N."/>
            <person name="Luecker S."/>
            <person name="Lage O.M."/>
            <person name="Pohl T."/>
            <person name="Merkel B.J."/>
            <person name="Hornburger P."/>
            <person name="Mueller R.-W."/>
            <person name="Bruemmer F."/>
            <person name="Labrenz M."/>
            <person name="Spormann A.M."/>
            <person name="Op den Camp H."/>
            <person name="Overmann J."/>
            <person name="Amann R."/>
            <person name="Jetten M.S.M."/>
            <person name="Mascher T."/>
            <person name="Medema M.H."/>
            <person name="Devos D.P."/>
            <person name="Kaster A.-K."/>
            <person name="Ovreas L."/>
            <person name="Rohde M."/>
            <person name="Galperin M.Y."/>
            <person name="Jogler C."/>
        </authorList>
    </citation>
    <scope>NUCLEOTIDE SEQUENCE [LARGE SCALE GENOMIC DNA]</scope>
    <source>
        <strain evidence="1 2">Pla85_3_4</strain>
    </source>
</reference>
<sequence length="105" mass="12509">MSQKKKRRQKNVREELEQAIVRSLELQMLLKSIQEVVEFRDKVSDQDWAELIDFEVRTSIRLTSEEIRSVVATVRNIDPKRLRTMDLMQLLRDEGLLKMRAIPIE</sequence>
<organism evidence="1 2">
    <name type="scientific">Lignipirellula cremea</name>
    <dbReference type="NCBI Taxonomy" id="2528010"/>
    <lineage>
        <taxon>Bacteria</taxon>
        <taxon>Pseudomonadati</taxon>
        <taxon>Planctomycetota</taxon>
        <taxon>Planctomycetia</taxon>
        <taxon>Pirellulales</taxon>
        <taxon>Pirellulaceae</taxon>
        <taxon>Lignipirellula</taxon>
    </lineage>
</organism>
<dbReference type="AlphaFoldDB" id="A0A518DQL4"/>
<dbReference type="Proteomes" id="UP000317648">
    <property type="component" value="Chromosome"/>
</dbReference>
<dbReference type="KEGG" id="lcre:Pla8534_19190"/>
<accession>A0A518DQL4</accession>
<gene>
    <name evidence="1" type="ORF">Pla8534_19190</name>
</gene>
<proteinExistence type="predicted"/>
<evidence type="ECO:0000313" key="1">
    <source>
        <dbReference type="EMBL" id="QDU94133.1"/>
    </source>
</evidence>
<protein>
    <submittedName>
        <fullName evidence="1">Uncharacterized protein</fullName>
    </submittedName>
</protein>
<keyword evidence="2" id="KW-1185">Reference proteome</keyword>
<name>A0A518DQL4_9BACT</name>
<dbReference type="EMBL" id="CP036433">
    <property type="protein sequence ID" value="QDU94133.1"/>
    <property type="molecule type" value="Genomic_DNA"/>
</dbReference>
<evidence type="ECO:0000313" key="2">
    <source>
        <dbReference type="Proteomes" id="UP000317648"/>
    </source>
</evidence>
<dbReference type="RefSeq" id="WP_145052005.1">
    <property type="nucleotide sequence ID" value="NZ_CP036433.1"/>
</dbReference>